<dbReference type="EMBL" id="BAABFA010000011">
    <property type="protein sequence ID" value="GAA4465833.1"/>
    <property type="molecule type" value="Genomic_DNA"/>
</dbReference>
<protein>
    <recommendedName>
        <fullName evidence="10">Diacylglyceryl transferase</fullName>
    </recommendedName>
</protein>
<keyword evidence="5 7" id="KW-1133">Transmembrane helix</keyword>
<proteinExistence type="inferred from homology"/>
<feature type="transmembrane region" description="Helical" evidence="7">
    <location>
        <begin position="392"/>
        <end position="408"/>
    </location>
</feature>
<keyword evidence="3" id="KW-0808">Transferase</keyword>
<dbReference type="InterPro" id="IPR001640">
    <property type="entry name" value="Lgt"/>
</dbReference>
<feature type="transmembrane region" description="Helical" evidence="7">
    <location>
        <begin position="352"/>
        <end position="371"/>
    </location>
</feature>
<comment type="caution">
    <text evidence="8">The sequence shown here is derived from an EMBL/GenBank/DDBJ whole genome shotgun (WGS) entry which is preliminary data.</text>
</comment>
<evidence type="ECO:0000256" key="2">
    <source>
        <dbReference type="ARBA" id="ARBA00022475"/>
    </source>
</evidence>
<reference evidence="9" key="1">
    <citation type="journal article" date="2019" name="Int. J. Syst. Evol. Microbiol.">
        <title>The Global Catalogue of Microorganisms (GCM) 10K type strain sequencing project: providing services to taxonomists for standard genome sequencing and annotation.</title>
        <authorList>
            <consortium name="The Broad Institute Genomics Platform"/>
            <consortium name="The Broad Institute Genome Sequencing Center for Infectious Disease"/>
            <person name="Wu L."/>
            <person name="Ma J."/>
        </authorList>
    </citation>
    <scope>NUCLEOTIDE SEQUENCE [LARGE SCALE GENOMIC DNA]</scope>
    <source>
        <strain evidence="9">JCM 32105</strain>
    </source>
</reference>
<dbReference type="Pfam" id="PF01790">
    <property type="entry name" value="LGT"/>
    <property type="match status" value="1"/>
</dbReference>
<gene>
    <name evidence="8" type="ORF">GCM10023093_18680</name>
</gene>
<evidence type="ECO:0000313" key="8">
    <source>
        <dbReference type="EMBL" id="GAA4465833.1"/>
    </source>
</evidence>
<evidence type="ECO:0000256" key="1">
    <source>
        <dbReference type="ARBA" id="ARBA00007150"/>
    </source>
</evidence>
<dbReference type="PANTHER" id="PTHR30589:SF0">
    <property type="entry name" value="PHOSPHATIDYLGLYCEROL--PROLIPOPROTEIN DIACYLGLYCERYL TRANSFERASE"/>
    <property type="match status" value="1"/>
</dbReference>
<dbReference type="RefSeq" id="WP_345082076.1">
    <property type="nucleotide sequence ID" value="NZ_BAABFA010000011.1"/>
</dbReference>
<name>A0ABP8NH79_9BACT</name>
<comment type="similarity">
    <text evidence="1">Belongs to the Lgt family.</text>
</comment>
<evidence type="ECO:0000256" key="7">
    <source>
        <dbReference type="SAM" id="Phobius"/>
    </source>
</evidence>
<sequence>MYPDFKYLLQSLTGIEMPEWLSLFKTFGFLVAMSFLGAAWATASELKRKAKLGLLHAEIRTIEVGRPASMAELAMSALTGFIIGFKIGGMFGNFAEISPDPMGYLFSAKGNLLAGLVVAAIMAYTRYAEKKKQQLPEPEMRKVSVYPHELITEIVVVAAVAGLIGAKVFNALETWEDFVEDPIRSLTSSAGLTFLGGLIMATAAFWFYTRKHNIPFKHMCDAAAPGIMLAYGVGRLGCQFSGDGDWGIFNTAYVANPDGSMRVSTAADGEMITHMIGKAEHAHAAAPSWLPDWLYGMTYPHNVGHEGMAIKDCVGEYCNVLPVSVFPTPIYEFVAGVTLFFIMWALRHRLKGTLQMFGIYLVFAGVERFLVELVRVNYKYDLGFIHPSQAEIISVLMVIVGSYLLFFYKDKDQQHTAAIA</sequence>
<feature type="transmembrane region" description="Helical" evidence="7">
    <location>
        <begin position="189"/>
        <end position="209"/>
    </location>
</feature>
<keyword evidence="2" id="KW-1003">Cell membrane</keyword>
<evidence type="ECO:0000256" key="5">
    <source>
        <dbReference type="ARBA" id="ARBA00022989"/>
    </source>
</evidence>
<feature type="transmembrane region" description="Helical" evidence="7">
    <location>
        <begin position="20"/>
        <end position="41"/>
    </location>
</feature>
<feature type="transmembrane region" description="Helical" evidence="7">
    <location>
        <begin position="330"/>
        <end position="346"/>
    </location>
</feature>
<dbReference type="Proteomes" id="UP001500067">
    <property type="component" value="Unassembled WGS sequence"/>
</dbReference>
<evidence type="ECO:0000313" key="9">
    <source>
        <dbReference type="Proteomes" id="UP001500067"/>
    </source>
</evidence>
<keyword evidence="4 7" id="KW-0812">Transmembrane</keyword>
<feature type="transmembrane region" description="Helical" evidence="7">
    <location>
        <begin position="73"/>
        <end position="92"/>
    </location>
</feature>
<feature type="transmembrane region" description="Helical" evidence="7">
    <location>
        <begin position="112"/>
        <end position="129"/>
    </location>
</feature>
<evidence type="ECO:0000256" key="6">
    <source>
        <dbReference type="ARBA" id="ARBA00023136"/>
    </source>
</evidence>
<evidence type="ECO:0000256" key="4">
    <source>
        <dbReference type="ARBA" id="ARBA00022692"/>
    </source>
</evidence>
<evidence type="ECO:0000256" key="3">
    <source>
        <dbReference type="ARBA" id="ARBA00022679"/>
    </source>
</evidence>
<organism evidence="8 9">
    <name type="scientific">Nemorincola caseinilytica</name>
    <dbReference type="NCBI Taxonomy" id="2054315"/>
    <lineage>
        <taxon>Bacteria</taxon>
        <taxon>Pseudomonadati</taxon>
        <taxon>Bacteroidota</taxon>
        <taxon>Chitinophagia</taxon>
        <taxon>Chitinophagales</taxon>
        <taxon>Chitinophagaceae</taxon>
        <taxon>Nemorincola</taxon>
    </lineage>
</organism>
<dbReference type="PANTHER" id="PTHR30589">
    <property type="entry name" value="PROLIPOPROTEIN DIACYLGLYCERYL TRANSFERASE"/>
    <property type="match status" value="1"/>
</dbReference>
<keyword evidence="9" id="KW-1185">Reference proteome</keyword>
<evidence type="ECO:0008006" key="10">
    <source>
        <dbReference type="Google" id="ProtNLM"/>
    </source>
</evidence>
<keyword evidence="6 7" id="KW-0472">Membrane</keyword>
<accession>A0ABP8NH79</accession>
<feature type="transmembrane region" description="Helical" evidence="7">
    <location>
        <begin position="150"/>
        <end position="169"/>
    </location>
</feature>